<reference evidence="4" key="1">
    <citation type="journal article" date="2018" name="Nat. Microbiol.">
        <title>Leveraging single-cell genomics to expand the fungal tree of life.</title>
        <authorList>
            <person name="Ahrendt S.R."/>
            <person name="Quandt C.A."/>
            <person name="Ciobanu D."/>
            <person name="Clum A."/>
            <person name="Salamov A."/>
            <person name="Andreopoulos B."/>
            <person name="Cheng J.F."/>
            <person name="Woyke T."/>
            <person name="Pelin A."/>
            <person name="Henrissat B."/>
            <person name="Reynolds N.K."/>
            <person name="Benny G.L."/>
            <person name="Smith M.E."/>
            <person name="James T.Y."/>
            <person name="Grigoriev I.V."/>
        </authorList>
    </citation>
    <scope>NUCLEOTIDE SEQUENCE [LARGE SCALE GENOMIC DNA]</scope>
    <source>
        <strain evidence="4">RSA 1356</strain>
    </source>
</reference>
<evidence type="ECO:0000313" key="3">
    <source>
        <dbReference type="EMBL" id="RKP05073.1"/>
    </source>
</evidence>
<dbReference type="AlphaFoldDB" id="A0A4P9XHD1"/>
<dbReference type="EMBL" id="KZ993287">
    <property type="protein sequence ID" value="RKP05073.1"/>
    <property type="molecule type" value="Genomic_DNA"/>
</dbReference>
<keyword evidence="4" id="KW-1185">Reference proteome</keyword>
<protein>
    <submittedName>
        <fullName evidence="3">Uncharacterized protein</fullName>
    </submittedName>
</protein>
<feature type="transmembrane region" description="Helical" evidence="2">
    <location>
        <begin position="246"/>
        <end position="267"/>
    </location>
</feature>
<feature type="transmembrane region" description="Helical" evidence="2">
    <location>
        <begin position="359"/>
        <end position="378"/>
    </location>
</feature>
<sequence length="433" mass="48138">MSPLDIFIIVFLSLFLLAQLATLWLTWLLRRLPAVRHRSISFTIVLVLMDTPVVFHELLPIPLIEVYPCVLNPWLAGVLLPMVATLWVCRFYRLAALYRRNEQELLRYNTVEQPDVVVLPREERPSSLASSSENGPGVSPDRGLLRPFDQEERAAAEDVTPERTCVEMTACRDSQPHSDSTHRKSSGSTPAVPSLWWEKNDSLSHHIGDTLTVRRRGFSIASSASAPGKYLSFVDRLLDRYKDQNVLWATGIIGVFMSIVAVLTMWLHPIYDTRPFSVCGIGVPDTLPIFIPMLLVTVLGGALIVVRVIRVHDTYGIRTELAVAVSVTSGMLIAAAIWHNRSGQAQPSNPSAPSRHRDFIISSLINGFGVALGHILSINWPIARISWRAWAYAGTFNTMEGRFLREKAADAGNSATSKANSKRAHGHKTLHTP</sequence>
<feature type="compositionally biased region" description="Basic residues" evidence="1">
    <location>
        <begin position="420"/>
        <end position="433"/>
    </location>
</feature>
<name>A0A4P9XHD1_9FUNG</name>
<feature type="transmembrane region" description="Helical" evidence="2">
    <location>
        <begin position="71"/>
        <end position="92"/>
    </location>
</feature>
<dbReference type="OrthoDB" id="5580053at2759"/>
<gene>
    <name evidence="3" type="ORF">THASP1DRAFT_33100</name>
</gene>
<evidence type="ECO:0000256" key="2">
    <source>
        <dbReference type="SAM" id="Phobius"/>
    </source>
</evidence>
<feature type="transmembrane region" description="Helical" evidence="2">
    <location>
        <begin position="6"/>
        <end position="28"/>
    </location>
</feature>
<evidence type="ECO:0000313" key="4">
    <source>
        <dbReference type="Proteomes" id="UP000271241"/>
    </source>
</evidence>
<feature type="transmembrane region" description="Helical" evidence="2">
    <location>
        <begin position="40"/>
        <end position="59"/>
    </location>
</feature>
<organism evidence="3 4">
    <name type="scientific">Thamnocephalis sphaerospora</name>
    <dbReference type="NCBI Taxonomy" id="78915"/>
    <lineage>
        <taxon>Eukaryota</taxon>
        <taxon>Fungi</taxon>
        <taxon>Fungi incertae sedis</taxon>
        <taxon>Zoopagomycota</taxon>
        <taxon>Zoopagomycotina</taxon>
        <taxon>Zoopagomycetes</taxon>
        <taxon>Zoopagales</taxon>
        <taxon>Sigmoideomycetaceae</taxon>
        <taxon>Thamnocephalis</taxon>
    </lineage>
</organism>
<proteinExistence type="predicted"/>
<keyword evidence="2" id="KW-0472">Membrane</keyword>
<accession>A0A4P9XHD1</accession>
<feature type="transmembrane region" description="Helical" evidence="2">
    <location>
        <begin position="321"/>
        <end position="339"/>
    </location>
</feature>
<evidence type="ECO:0000256" key="1">
    <source>
        <dbReference type="SAM" id="MobiDB-lite"/>
    </source>
</evidence>
<keyword evidence="2" id="KW-1133">Transmembrane helix</keyword>
<feature type="region of interest" description="Disordered" evidence="1">
    <location>
        <begin position="122"/>
        <end position="145"/>
    </location>
</feature>
<feature type="transmembrane region" description="Helical" evidence="2">
    <location>
        <begin position="287"/>
        <end position="309"/>
    </location>
</feature>
<dbReference type="Proteomes" id="UP000271241">
    <property type="component" value="Unassembled WGS sequence"/>
</dbReference>
<keyword evidence="2" id="KW-0812">Transmembrane</keyword>
<feature type="region of interest" description="Disordered" evidence="1">
    <location>
        <begin position="171"/>
        <end position="191"/>
    </location>
</feature>
<feature type="region of interest" description="Disordered" evidence="1">
    <location>
        <begin position="412"/>
        <end position="433"/>
    </location>
</feature>